<dbReference type="Gene3D" id="1.25.10.10">
    <property type="entry name" value="Leucine-rich Repeat Variant"/>
    <property type="match status" value="1"/>
</dbReference>
<proteinExistence type="predicted"/>
<reference evidence="1" key="1">
    <citation type="submission" date="2019-08" db="EMBL/GenBank/DDBJ databases">
        <authorList>
            <person name="Kucharzyk K."/>
            <person name="Murdoch R.W."/>
            <person name="Higgins S."/>
            <person name="Loffler F."/>
        </authorList>
    </citation>
    <scope>NUCLEOTIDE SEQUENCE</scope>
</reference>
<organism evidence="1">
    <name type="scientific">bioreactor metagenome</name>
    <dbReference type="NCBI Taxonomy" id="1076179"/>
    <lineage>
        <taxon>unclassified sequences</taxon>
        <taxon>metagenomes</taxon>
        <taxon>ecological metagenomes</taxon>
    </lineage>
</organism>
<dbReference type="InterPro" id="IPR011989">
    <property type="entry name" value="ARM-like"/>
</dbReference>
<sequence length="177" mass="20211">MELNDILKNKELKAMEKRKQVVKYIVENQYTCNALNLNLSANSDKEIAIVLEALEEITNQLAEKLDVSYLAFAEKYLSSSNNSCKREAARILGNLAVYYPSEIQHAIPLLIVNTKDESTVVRWSSAYALSRIIEIETIAKTNLFQELEIICQLEKENGVKNQYVKSLKKASKIRRNL</sequence>
<dbReference type="AlphaFoldDB" id="A0A645D559"/>
<comment type="caution">
    <text evidence="1">The sequence shown here is derived from an EMBL/GenBank/DDBJ whole genome shotgun (WGS) entry which is preliminary data.</text>
</comment>
<name>A0A645D559_9ZZZZ</name>
<gene>
    <name evidence="1" type="ORF">SDC9_131426</name>
</gene>
<dbReference type="SUPFAM" id="SSF48371">
    <property type="entry name" value="ARM repeat"/>
    <property type="match status" value="1"/>
</dbReference>
<dbReference type="EMBL" id="VSSQ01032923">
    <property type="protein sequence ID" value="MPM84355.1"/>
    <property type="molecule type" value="Genomic_DNA"/>
</dbReference>
<dbReference type="InterPro" id="IPR016024">
    <property type="entry name" value="ARM-type_fold"/>
</dbReference>
<accession>A0A645D559</accession>
<protein>
    <recommendedName>
        <fullName evidence="2">HEAT repeat domain-containing protein</fullName>
    </recommendedName>
</protein>
<evidence type="ECO:0000313" key="1">
    <source>
        <dbReference type="EMBL" id="MPM84355.1"/>
    </source>
</evidence>
<evidence type="ECO:0008006" key="2">
    <source>
        <dbReference type="Google" id="ProtNLM"/>
    </source>
</evidence>